<evidence type="ECO:0000256" key="4">
    <source>
        <dbReference type="ARBA" id="ARBA00022475"/>
    </source>
</evidence>
<dbReference type="Pfam" id="PF01618">
    <property type="entry name" value="MotA_ExbB"/>
    <property type="match status" value="1"/>
</dbReference>
<dbReference type="InterPro" id="IPR000540">
    <property type="entry name" value="Flag_MotA_CS"/>
</dbReference>
<dbReference type="GO" id="GO:0071978">
    <property type="term" value="P:bacterial-type flagellum-dependent swarming motility"/>
    <property type="evidence" value="ECO:0007669"/>
    <property type="project" value="InterPro"/>
</dbReference>
<protein>
    <submittedName>
        <fullName evidence="11">MotA/TolQ/ExbB proton channel</fullName>
    </submittedName>
</protein>
<dbReference type="PANTHER" id="PTHR30433">
    <property type="entry name" value="CHEMOTAXIS PROTEIN MOTA"/>
    <property type="match status" value="1"/>
</dbReference>
<keyword evidence="3" id="KW-0813">Transport</keyword>
<dbReference type="GO" id="GO:0005886">
    <property type="term" value="C:plasma membrane"/>
    <property type="evidence" value="ECO:0007669"/>
    <property type="project" value="UniProtKB-SubCell"/>
</dbReference>
<name>T1AMF0_9ZZZZ</name>
<evidence type="ECO:0000313" key="11">
    <source>
        <dbReference type="EMBL" id="EQD58542.1"/>
    </source>
</evidence>
<evidence type="ECO:0000256" key="8">
    <source>
        <dbReference type="SAM" id="MobiDB-lite"/>
    </source>
</evidence>
<comment type="caution">
    <text evidence="11">The sequence shown here is derived from an EMBL/GenBank/DDBJ whole genome shotgun (WGS) entry which is preliminary data.</text>
</comment>
<evidence type="ECO:0000256" key="5">
    <source>
        <dbReference type="ARBA" id="ARBA00022692"/>
    </source>
</evidence>
<keyword evidence="5 9" id="KW-0812">Transmembrane</keyword>
<dbReference type="PANTHER" id="PTHR30433:SF3">
    <property type="entry name" value="MOTILITY PROTEIN A"/>
    <property type="match status" value="1"/>
</dbReference>
<feature type="region of interest" description="Disordered" evidence="8">
    <location>
        <begin position="125"/>
        <end position="144"/>
    </location>
</feature>
<dbReference type="AlphaFoldDB" id="T1AMF0"/>
<reference evidence="11" key="2">
    <citation type="journal article" date="2014" name="ISME J.">
        <title>Microbial stratification in low pH oxic and suboxic macroscopic growths along an acid mine drainage.</title>
        <authorList>
            <person name="Mendez-Garcia C."/>
            <person name="Mesa V."/>
            <person name="Sprenger R.R."/>
            <person name="Richter M."/>
            <person name="Diez M.S."/>
            <person name="Solano J."/>
            <person name="Bargiela R."/>
            <person name="Golyshina O.V."/>
            <person name="Manteca A."/>
            <person name="Ramos J.L."/>
            <person name="Gallego J.R."/>
            <person name="Llorente I."/>
            <person name="Martins Dos Santos V.A."/>
            <person name="Jensen O.N."/>
            <person name="Pelaez A.I."/>
            <person name="Sanchez J."/>
            <person name="Ferrer M."/>
        </authorList>
    </citation>
    <scope>NUCLEOTIDE SEQUENCE</scope>
</reference>
<keyword evidence="7 9" id="KW-0472">Membrane</keyword>
<evidence type="ECO:0000256" key="7">
    <source>
        <dbReference type="ARBA" id="ARBA00023136"/>
    </source>
</evidence>
<evidence type="ECO:0000256" key="3">
    <source>
        <dbReference type="ARBA" id="ARBA00022448"/>
    </source>
</evidence>
<dbReference type="PROSITE" id="PS01307">
    <property type="entry name" value="MOTA"/>
    <property type="match status" value="1"/>
</dbReference>
<keyword evidence="6 9" id="KW-1133">Transmembrane helix</keyword>
<proteinExistence type="inferred from homology"/>
<feature type="domain" description="MotA/TolQ/ExbB proton channel" evidence="10">
    <location>
        <begin position="2"/>
        <end position="97"/>
    </location>
</feature>
<evidence type="ECO:0000256" key="2">
    <source>
        <dbReference type="ARBA" id="ARBA00008038"/>
    </source>
</evidence>
<dbReference type="InterPro" id="IPR002898">
    <property type="entry name" value="MotA_ExbB_proton_chnl"/>
</dbReference>
<feature type="transmembrane region" description="Helical" evidence="9">
    <location>
        <begin position="22"/>
        <end position="46"/>
    </location>
</feature>
<sequence length="144" mass="15413">VHELMAAEVNGLRVRHQTATKFFADMAGFSPTFGILGTVIGLIGVLGQLSTPGKLGPAIASAFTATLWGVLLANAVWLPISNKLRRVSEEEVTYREMVIEGLLTMQLNASTTELKDRLDAFLAPSERDRAASQPSTREASDAAA</sequence>
<evidence type="ECO:0000256" key="6">
    <source>
        <dbReference type="ARBA" id="ARBA00022989"/>
    </source>
</evidence>
<comment type="similarity">
    <text evidence="2">Belongs to the MotA family.</text>
</comment>
<reference evidence="11" key="1">
    <citation type="submission" date="2013-08" db="EMBL/GenBank/DDBJ databases">
        <authorList>
            <person name="Mendez C."/>
            <person name="Richter M."/>
            <person name="Ferrer M."/>
            <person name="Sanchez J."/>
        </authorList>
    </citation>
    <scope>NUCLEOTIDE SEQUENCE</scope>
</reference>
<keyword evidence="4" id="KW-1003">Cell membrane</keyword>
<evidence type="ECO:0000256" key="1">
    <source>
        <dbReference type="ARBA" id="ARBA00004651"/>
    </source>
</evidence>
<dbReference type="GO" id="GO:0006935">
    <property type="term" value="P:chemotaxis"/>
    <property type="evidence" value="ECO:0007669"/>
    <property type="project" value="InterPro"/>
</dbReference>
<feature type="non-terminal residue" evidence="11">
    <location>
        <position position="1"/>
    </location>
</feature>
<dbReference type="EMBL" id="AUZX01007661">
    <property type="protein sequence ID" value="EQD58542.1"/>
    <property type="molecule type" value="Genomic_DNA"/>
</dbReference>
<comment type="subcellular location">
    <subcellularLocation>
        <location evidence="1">Cell membrane</location>
        <topology evidence="1">Multi-pass membrane protein</topology>
    </subcellularLocation>
</comment>
<gene>
    <name evidence="11" type="ORF">B1A_10753</name>
</gene>
<evidence type="ECO:0000256" key="9">
    <source>
        <dbReference type="SAM" id="Phobius"/>
    </source>
</evidence>
<dbReference type="InterPro" id="IPR047055">
    <property type="entry name" value="MotA-like"/>
</dbReference>
<feature type="transmembrane region" description="Helical" evidence="9">
    <location>
        <begin position="58"/>
        <end position="78"/>
    </location>
</feature>
<evidence type="ECO:0000259" key="10">
    <source>
        <dbReference type="Pfam" id="PF01618"/>
    </source>
</evidence>
<accession>T1AMF0</accession>
<organism evidence="11">
    <name type="scientific">mine drainage metagenome</name>
    <dbReference type="NCBI Taxonomy" id="410659"/>
    <lineage>
        <taxon>unclassified sequences</taxon>
        <taxon>metagenomes</taxon>
        <taxon>ecological metagenomes</taxon>
    </lineage>
</organism>